<protein>
    <submittedName>
        <fullName evidence="1">Uncharacterized protein</fullName>
    </submittedName>
</protein>
<dbReference type="EMBL" id="JIDS01000002">
    <property type="protein sequence ID" value="EZK39112.1"/>
    <property type="molecule type" value="Genomic_DNA"/>
</dbReference>
<dbReference type="Proteomes" id="UP000023806">
    <property type="component" value="Unassembled WGS sequence"/>
</dbReference>
<comment type="caution">
    <text evidence="1">The sequence shown here is derived from an EMBL/GenBank/DDBJ whole genome shotgun (WGS) entry which is preliminary data.</text>
</comment>
<gene>
    <name evidence="1" type="ORF">P250_03900</name>
</gene>
<proteinExistence type="predicted"/>
<reference evidence="1 2" key="1">
    <citation type="submission" date="2014-03" db="EMBL/GenBank/DDBJ databases">
        <title>The Genome Sequence of Francisella tularensis subsp. tularensis str. SCHU S4 substr. FSC043.</title>
        <authorList>
            <consortium name="The Broad Institute Genomics Platform"/>
            <consortium name="The Broad Institute Genome Sequencing Center for Infectious Disease"/>
            <person name="Chapman S.B."/>
            <person name="Guina T."/>
            <person name="Gelhaus C."/>
            <person name="Comer J."/>
            <person name="Sellati T."/>
            <person name="Sjostedt A."/>
            <person name="Young S.K."/>
            <person name="Zeng Q."/>
            <person name="Gargeya S."/>
            <person name="Abouelleil A."/>
            <person name="Alvarado L."/>
            <person name="Chapman S.B."/>
            <person name="Gainer-Dewar J."/>
            <person name="Goldberg J."/>
            <person name="Griggs A."/>
            <person name="Gujja S."/>
            <person name="Hansen M."/>
            <person name="Howarth C."/>
            <person name="Imamovic A."/>
            <person name="Larimer J."/>
            <person name="Murphy C."/>
            <person name="Naylor J."/>
            <person name="Pearson M."/>
            <person name="Poon T.W."/>
            <person name="Priest M."/>
            <person name="Roberts A."/>
            <person name="Saif S."/>
            <person name="Shea T."/>
            <person name="Sykes S."/>
            <person name="Wortman J."/>
            <person name="Nusbaum C."/>
            <person name="Birren B."/>
        </authorList>
    </citation>
    <scope>NUCLEOTIDE SEQUENCE [LARGE SCALE GENOMIC DNA]</scope>
    <source>
        <strain evidence="1 2">Schu S4</strain>
    </source>
</reference>
<accession>A0AAD3AV57</accession>
<dbReference type="AlphaFoldDB" id="A0AAD3AV57"/>
<sequence length="227" mass="25290">MITNAEPTNVTIAFDKESLPVQVDKVTFDISGLPEGKITILKLASSSEGEFKEIKLDGNKTYTIEIPQDKSAYTIIASELDGYEVLIAPSNVFVADKESESFSINYTQKFKPLFELGLVSYDTRPKYGKIMFVGKPNIEREEITVNVDDLGKNNCAVRVLNNDIWQVLGFGNHEFKFIPDEKVWNGGVTLVSYDCVYAPNLTKDTIVRFDVTINGVTKSISENVLAN</sequence>
<organism evidence="1 2">
    <name type="scientific">Francisella tularensis subsp. tularensis str. SCHU S4 substr. FSC237</name>
    <dbReference type="NCBI Taxonomy" id="1341660"/>
    <lineage>
        <taxon>Bacteria</taxon>
        <taxon>Pseudomonadati</taxon>
        <taxon>Pseudomonadota</taxon>
        <taxon>Gammaproteobacteria</taxon>
        <taxon>Thiotrichales</taxon>
        <taxon>Francisellaceae</taxon>
        <taxon>Francisella</taxon>
    </lineage>
</organism>
<evidence type="ECO:0000313" key="1">
    <source>
        <dbReference type="EMBL" id="EZK39112.1"/>
    </source>
</evidence>
<evidence type="ECO:0000313" key="2">
    <source>
        <dbReference type="Proteomes" id="UP000023806"/>
    </source>
</evidence>
<name>A0AAD3AV57_FRATT</name>